<comment type="caution">
    <text evidence="10">The sequence shown here is derived from an EMBL/GenBank/DDBJ whole genome shotgun (WGS) entry which is preliminary data.</text>
</comment>
<dbReference type="EMBL" id="QNGE01001165">
    <property type="protein sequence ID" value="KAA3678261.1"/>
    <property type="molecule type" value="Genomic_DNA"/>
</dbReference>
<feature type="region of interest" description="Disordered" evidence="8">
    <location>
        <begin position="120"/>
        <end position="162"/>
    </location>
</feature>
<gene>
    <name evidence="10" type="ORF">DEA37_0011934</name>
</gene>
<feature type="compositionally biased region" description="Acidic residues" evidence="8">
    <location>
        <begin position="139"/>
        <end position="155"/>
    </location>
</feature>
<proteinExistence type="predicted"/>
<evidence type="ECO:0000313" key="11">
    <source>
        <dbReference type="Proteomes" id="UP000324629"/>
    </source>
</evidence>
<feature type="domain" description="C2H2-type" evidence="9">
    <location>
        <begin position="104"/>
        <end position="128"/>
    </location>
</feature>
<keyword evidence="5" id="KW-0862">Zinc</keyword>
<evidence type="ECO:0000256" key="3">
    <source>
        <dbReference type="ARBA" id="ARBA00022737"/>
    </source>
</evidence>
<dbReference type="PROSITE" id="PS00028">
    <property type="entry name" value="ZINC_FINGER_C2H2_1"/>
    <property type="match status" value="1"/>
</dbReference>
<dbReference type="InterPro" id="IPR013087">
    <property type="entry name" value="Znf_C2H2_type"/>
</dbReference>
<dbReference type="AlphaFoldDB" id="A0A5J4NRZ3"/>
<evidence type="ECO:0000259" key="9">
    <source>
        <dbReference type="PROSITE" id="PS50157"/>
    </source>
</evidence>
<feature type="compositionally biased region" description="Basic and acidic residues" evidence="8">
    <location>
        <begin position="233"/>
        <end position="249"/>
    </location>
</feature>
<evidence type="ECO:0000256" key="1">
    <source>
        <dbReference type="ARBA" id="ARBA00004123"/>
    </source>
</evidence>
<keyword evidence="4 7" id="KW-0863">Zinc-finger</keyword>
<evidence type="ECO:0000313" key="10">
    <source>
        <dbReference type="EMBL" id="KAA3678261.1"/>
    </source>
</evidence>
<keyword evidence="2" id="KW-0479">Metal-binding</keyword>
<reference evidence="10 11" key="1">
    <citation type="journal article" date="2019" name="Gigascience">
        <title>Whole-genome sequence of the oriental lung fluke Paragonimus westermani.</title>
        <authorList>
            <person name="Oey H."/>
            <person name="Zakrzewski M."/>
            <person name="Narain K."/>
            <person name="Devi K.R."/>
            <person name="Agatsuma T."/>
            <person name="Nawaratna S."/>
            <person name="Gobert G.N."/>
            <person name="Jones M.K."/>
            <person name="Ragan M.A."/>
            <person name="McManus D.P."/>
            <person name="Krause L."/>
        </authorList>
    </citation>
    <scope>NUCLEOTIDE SEQUENCE [LARGE SCALE GENOMIC DNA]</scope>
    <source>
        <strain evidence="10 11">IND2009</strain>
    </source>
</reference>
<feature type="region of interest" description="Disordered" evidence="8">
    <location>
        <begin position="859"/>
        <end position="898"/>
    </location>
</feature>
<feature type="region of interest" description="Disordered" evidence="8">
    <location>
        <begin position="231"/>
        <end position="274"/>
    </location>
</feature>
<evidence type="ECO:0000256" key="2">
    <source>
        <dbReference type="ARBA" id="ARBA00022723"/>
    </source>
</evidence>
<accession>A0A5J4NRZ3</accession>
<name>A0A5J4NRZ3_9TREM</name>
<dbReference type="PROSITE" id="PS50157">
    <property type="entry name" value="ZINC_FINGER_C2H2_2"/>
    <property type="match status" value="1"/>
</dbReference>
<dbReference type="GO" id="GO:0008270">
    <property type="term" value="F:zinc ion binding"/>
    <property type="evidence" value="ECO:0007669"/>
    <property type="project" value="UniProtKB-KW"/>
</dbReference>
<dbReference type="SMART" id="SM00355">
    <property type="entry name" value="ZnF_C2H2"/>
    <property type="match status" value="4"/>
</dbReference>
<evidence type="ECO:0000256" key="8">
    <source>
        <dbReference type="SAM" id="MobiDB-lite"/>
    </source>
</evidence>
<evidence type="ECO:0000256" key="4">
    <source>
        <dbReference type="ARBA" id="ARBA00022771"/>
    </source>
</evidence>
<dbReference type="Gene3D" id="3.30.160.60">
    <property type="entry name" value="Classic Zinc Finger"/>
    <property type="match status" value="1"/>
</dbReference>
<evidence type="ECO:0000256" key="5">
    <source>
        <dbReference type="ARBA" id="ARBA00022833"/>
    </source>
</evidence>
<evidence type="ECO:0000256" key="7">
    <source>
        <dbReference type="PROSITE-ProRule" id="PRU00042"/>
    </source>
</evidence>
<keyword evidence="11" id="KW-1185">Reference proteome</keyword>
<sequence>MASDLAATRMPLLQKQPHVEHFDLDSGKINGYPSVYASLHEPVIVGHPCTVSKADSPSVTSGVMDSSNLGVSYVYGAGFRYQIRRPVESWKFIETQKHDGSTLYLCRVCHSSYKHKKSLNKHWKDKHSEIPRPAGFHAEEEDEDDDDDDGEESDGEGPSVDSAMCELENSENIPPLSSGCVKKDAVSTTGLPVSASSVFRSCATTNFARRLSVPVRRTVIRNSHCKRTSFAGHSRDLLGNHSTHEQESKKRPRSDATMPINSTTTHRKEPNHFSIGVVSENPTAKRRPTSLRLNLPGEWIANKEERELPNKLYDASVNLVPTSNAPSAPNDPLNSSEHFSSLVATNKTVASPIKSSKTTNELQPLDLSLLRTPEVPAGDASAHSAIQFTEPYSSNSVPGINCSLLIGLLQTALNTLTAEKQNNEDRESMLQLSRTSASLLFGIGTLLVALMDDSKEGRHSKIAASPALLTVGSVSKLDSSLELSVHSSNSPPVLPPAPQSIIRSSALDRLDEATIQDCFSSPAGQRRQEQNQLPKLLEHEPVYTTPPRQIHNCEQPGGLKSYHVRHPSTVNMTTNFNTPRPQSSISIPPLGRNSLGNHEESTLSTRELPVPKFEHSTATTALNAGSMTEKLTVAEQTAEQPYECTIICPVCKFDARWFSELRAHMVNHSGHRMFGCCYCPYRAKWKWDVAKHMRRCPLGRHVAHLSNESLLRIVRYHPPPPGNILFNYFPQDGFPGVGIDRPPTPPSANPYGEIYATRAASDLSATDCTQQQFARTTPVSTASYISIDPEQCLQSSCVEPPPHEGHDSIGTLQSKSAVNGPALQLSGLSSTMSEPHILCGRTSDHLEDSPQALVIVDEDVESTESQMVRTTCPPNRSDNEPRAHSQTPTSQKDVHNGVRTASATEASCSGLIFRLRKCSHCGFHSADDEELRVHSLTHAH</sequence>
<dbReference type="InterPro" id="IPR036236">
    <property type="entry name" value="Znf_C2H2_sf"/>
</dbReference>
<comment type="subcellular location">
    <subcellularLocation>
        <location evidence="1">Nucleus</location>
    </subcellularLocation>
</comment>
<protein>
    <recommendedName>
        <fullName evidence="9">C2H2-type domain-containing protein</fullName>
    </recommendedName>
</protein>
<dbReference type="Proteomes" id="UP000324629">
    <property type="component" value="Unassembled WGS sequence"/>
</dbReference>
<feature type="compositionally biased region" description="Polar residues" evidence="8">
    <location>
        <begin position="863"/>
        <end position="876"/>
    </location>
</feature>
<evidence type="ECO:0000256" key="6">
    <source>
        <dbReference type="ARBA" id="ARBA00023242"/>
    </source>
</evidence>
<dbReference type="SUPFAM" id="SSF57667">
    <property type="entry name" value="beta-beta-alpha zinc fingers"/>
    <property type="match status" value="1"/>
</dbReference>
<dbReference type="InterPro" id="IPR050888">
    <property type="entry name" value="ZnF_C2H2-type_TF"/>
</dbReference>
<dbReference type="GO" id="GO:0005634">
    <property type="term" value="C:nucleus"/>
    <property type="evidence" value="ECO:0007669"/>
    <property type="project" value="UniProtKB-SubCell"/>
</dbReference>
<keyword evidence="3" id="KW-0677">Repeat</keyword>
<organism evidence="10 11">
    <name type="scientific">Paragonimus westermani</name>
    <dbReference type="NCBI Taxonomy" id="34504"/>
    <lineage>
        <taxon>Eukaryota</taxon>
        <taxon>Metazoa</taxon>
        <taxon>Spiralia</taxon>
        <taxon>Lophotrochozoa</taxon>
        <taxon>Platyhelminthes</taxon>
        <taxon>Trematoda</taxon>
        <taxon>Digenea</taxon>
        <taxon>Plagiorchiida</taxon>
        <taxon>Troglotremata</taxon>
        <taxon>Troglotrematidae</taxon>
        <taxon>Paragonimus</taxon>
    </lineage>
</organism>
<keyword evidence="6" id="KW-0539">Nucleus</keyword>
<dbReference type="PANTHER" id="PTHR24406">
    <property type="entry name" value="TRANSCRIPTIONAL REPRESSOR CTCFL-RELATED"/>
    <property type="match status" value="1"/>
</dbReference>